<dbReference type="RefSeq" id="WP_021133745.1">
    <property type="nucleotide sequence ID" value="NZ_AQPH01000136.1"/>
</dbReference>
<dbReference type="InterPro" id="IPR011990">
    <property type="entry name" value="TPR-like_helical_dom_sf"/>
</dbReference>
<dbReference type="OrthoDB" id="7295569at2"/>
<dbReference type="Gene3D" id="3.90.550.10">
    <property type="entry name" value="Spore Coat Polysaccharide Biosynthesis Protein SpsA, Chain A"/>
    <property type="match status" value="1"/>
</dbReference>
<dbReference type="PATRIC" id="fig|1316936.3.peg.3431"/>
<protein>
    <submittedName>
        <fullName evidence="1">Uncharacterized protein</fullName>
    </submittedName>
</protein>
<sequence length="552" mass="61032">MTGTSSSRFDIARRVFLDDSPDQAEAILAAADRLDPDEAELLARLRHNRAAAAFARGEPALAEAILRQALAVAPHLVPSRRGLADLLVLRARTHLDRAEIETAAALADEAGILAPGHAVQGTPRAEMAHRLHVAGIDLISRDPLLAARLAVTAWTLWPDGESHYSAARSLLVHLGTGELGAALETDTLESLLPRFPDDYVLPIALGNLERRAGHLHRAEHLYRLATARRPDLPFAPGRLAPLLAEQTRFLEADRMFQAIGRCHGGIERLIRLDPGFLATIRPMAAAVPDERAELDGNDGDIVVVAGGDSHYFLKYSDALVNSLAISGTRARLHFHIVDPTPAAFAQAERLRRRFPALPIEVGTESTPDHIAADRKRTYYACARFLHLPDLLRHHRRPVLMLDMDMVILRDVTQLVEQFLGEGKDIALIAGTQADPWCRLWADVILVRPTPAALDYLDTVRAYIRHFFDSGDAVWFLDQVALYCAFYAGYVGRPAPRLQVWPMDLQNASADLCYFWSLHSSQPTNQGVCQSALYQKYARWEGDVPPGNWIVLS</sequence>
<dbReference type="AlphaFoldDB" id="S9TD97"/>
<gene>
    <name evidence="1" type="ORF">K678_17361</name>
</gene>
<dbReference type="Proteomes" id="UP000015350">
    <property type="component" value="Unassembled WGS sequence"/>
</dbReference>
<proteinExistence type="predicted"/>
<comment type="caution">
    <text evidence="1">The sequence shown here is derived from an EMBL/GenBank/DDBJ whole genome shotgun (WGS) entry which is preliminary data.</text>
</comment>
<dbReference type="InterPro" id="IPR029044">
    <property type="entry name" value="Nucleotide-diphossugar_trans"/>
</dbReference>
<dbReference type="STRING" id="1316936.K678_17361"/>
<reference evidence="1 2" key="1">
    <citation type="submission" date="2013-04" db="EMBL/GenBank/DDBJ databases">
        <authorList>
            <person name="Kuznetsov B."/>
            <person name="Ivanovsky R."/>
        </authorList>
    </citation>
    <scope>NUCLEOTIDE SEQUENCE [LARGE SCALE GENOMIC DNA]</scope>
    <source>
        <strain evidence="1 2">MGU-K5</strain>
    </source>
</reference>
<evidence type="ECO:0000313" key="1">
    <source>
        <dbReference type="EMBL" id="EPY00191.1"/>
    </source>
</evidence>
<dbReference type="SUPFAM" id="SSF53448">
    <property type="entry name" value="Nucleotide-diphospho-sugar transferases"/>
    <property type="match status" value="1"/>
</dbReference>
<dbReference type="SUPFAM" id="SSF48452">
    <property type="entry name" value="TPR-like"/>
    <property type="match status" value="1"/>
</dbReference>
<evidence type="ECO:0000313" key="2">
    <source>
        <dbReference type="Proteomes" id="UP000015350"/>
    </source>
</evidence>
<organism evidence="1 2">
    <name type="scientific">Magnetospirillum fulvum MGU-K5</name>
    <dbReference type="NCBI Taxonomy" id="1316936"/>
    <lineage>
        <taxon>Bacteria</taxon>
        <taxon>Pseudomonadati</taxon>
        <taxon>Pseudomonadota</taxon>
        <taxon>Alphaproteobacteria</taxon>
        <taxon>Rhodospirillales</taxon>
        <taxon>Rhodospirillaceae</taxon>
        <taxon>Magnetospirillum</taxon>
    </lineage>
</organism>
<name>S9TD97_MAGFU</name>
<dbReference type="Gene3D" id="1.25.40.10">
    <property type="entry name" value="Tetratricopeptide repeat domain"/>
    <property type="match status" value="2"/>
</dbReference>
<dbReference type="eggNOG" id="COG0457">
    <property type="taxonomic scope" value="Bacteria"/>
</dbReference>
<dbReference type="EMBL" id="AQPH01000136">
    <property type="protein sequence ID" value="EPY00191.1"/>
    <property type="molecule type" value="Genomic_DNA"/>
</dbReference>
<accession>S9TD97</accession>